<dbReference type="Pfam" id="PF00083">
    <property type="entry name" value="Sugar_tr"/>
    <property type="match status" value="1"/>
</dbReference>
<feature type="transmembrane region" description="Helical" evidence="5">
    <location>
        <begin position="115"/>
        <end position="135"/>
    </location>
</feature>
<comment type="caution">
    <text evidence="6">The sequence shown here is derived from an EMBL/GenBank/DDBJ whole genome shotgun (WGS) entry which is preliminary data.</text>
</comment>
<dbReference type="InterPro" id="IPR005828">
    <property type="entry name" value="MFS_sugar_transport-like"/>
</dbReference>
<evidence type="ECO:0000313" key="6">
    <source>
        <dbReference type="EMBL" id="KAK8751217.1"/>
    </source>
</evidence>
<evidence type="ECO:0000313" key="7">
    <source>
        <dbReference type="Proteomes" id="UP001445076"/>
    </source>
</evidence>
<evidence type="ECO:0000256" key="3">
    <source>
        <dbReference type="ARBA" id="ARBA00022989"/>
    </source>
</evidence>
<evidence type="ECO:0000256" key="4">
    <source>
        <dbReference type="ARBA" id="ARBA00023136"/>
    </source>
</evidence>
<proteinExistence type="predicted"/>
<reference evidence="6 7" key="1">
    <citation type="journal article" date="2024" name="BMC Genomics">
        <title>Genome assembly of redclaw crayfish (Cherax quadricarinatus) provides insights into its immune adaptation and hypoxia tolerance.</title>
        <authorList>
            <person name="Liu Z."/>
            <person name="Zheng J."/>
            <person name="Li H."/>
            <person name="Fang K."/>
            <person name="Wang S."/>
            <person name="He J."/>
            <person name="Zhou D."/>
            <person name="Weng S."/>
            <person name="Chi M."/>
            <person name="Gu Z."/>
            <person name="He J."/>
            <person name="Li F."/>
            <person name="Wang M."/>
        </authorList>
    </citation>
    <scope>NUCLEOTIDE SEQUENCE [LARGE SCALE GENOMIC DNA]</scope>
    <source>
        <strain evidence="6">ZL_2023a</strain>
    </source>
</reference>
<feature type="transmembrane region" description="Helical" evidence="5">
    <location>
        <begin position="201"/>
        <end position="219"/>
    </location>
</feature>
<accession>A0AAW0Y3I8</accession>
<sequence>VCFAGVGYTIRAWRILLLVCSSPILILLPVAFMTDESPRWLVQQERMEEATQVLQKAFRRNQVQLNTPLASLLDRMAQQERKTSSACGRAFPGSCALPGRIEQVWAYLRAPAMRTIIVVTPTLWFLHSCLYLGVVINANNFTSRDPFLYLALTGLMEALAIVIITPLTAHMGRRIMVWAGLGMGGILLMLELLVPNDSVYYWLDWVLVMVGFLLVAGAFQEEYAWWAVSVTFGCAGILGSLMVPFLPETNKRPLPETLQDVENRHKWRRGARNTLEDDGVCHTNMTPLLETAPSGSNT</sequence>
<protein>
    <recommendedName>
        <fullName evidence="8">Organic cation transporter</fullName>
    </recommendedName>
</protein>
<feature type="transmembrane region" description="Helical" evidence="5">
    <location>
        <begin position="175"/>
        <end position="194"/>
    </location>
</feature>
<keyword evidence="3 5" id="KW-1133">Transmembrane helix</keyword>
<dbReference type="EMBL" id="JARKIK010000006">
    <property type="protein sequence ID" value="KAK8751217.1"/>
    <property type="molecule type" value="Genomic_DNA"/>
</dbReference>
<dbReference type="GO" id="GO:0016020">
    <property type="term" value="C:membrane"/>
    <property type="evidence" value="ECO:0007669"/>
    <property type="project" value="UniProtKB-SubCell"/>
</dbReference>
<dbReference type="InterPro" id="IPR036259">
    <property type="entry name" value="MFS_trans_sf"/>
</dbReference>
<evidence type="ECO:0000256" key="1">
    <source>
        <dbReference type="ARBA" id="ARBA00004141"/>
    </source>
</evidence>
<keyword evidence="7" id="KW-1185">Reference proteome</keyword>
<evidence type="ECO:0000256" key="2">
    <source>
        <dbReference type="ARBA" id="ARBA00022692"/>
    </source>
</evidence>
<dbReference type="GO" id="GO:0022857">
    <property type="term" value="F:transmembrane transporter activity"/>
    <property type="evidence" value="ECO:0007669"/>
    <property type="project" value="InterPro"/>
</dbReference>
<gene>
    <name evidence="6" type="ORF">OTU49_013512</name>
</gene>
<feature type="transmembrane region" description="Helical" evidence="5">
    <location>
        <begin position="225"/>
        <end position="246"/>
    </location>
</feature>
<keyword evidence="4 5" id="KW-0472">Membrane</keyword>
<name>A0AAW0Y3I8_CHEQU</name>
<feature type="non-terminal residue" evidence="6">
    <location>
        <position position="298"/>
    </location>
</feature>
<comment type="subcellular location">
    <subcellularLocation>
        <location evidence="1">Membrane</location>
        <topology evidence="1">Multi-pass membrane protein</topology>
    </subcellularLocation>
</comment>
<evidence type="ECO:0000256" key="5">
    <source>
        <dbReference type="SAM" id="Phobius"/>
    </source>
</evidence>
<dbReference type="AlphaFoldDB" id="A0AAW0Y3I8"/>
<feature type="non-terminal residue" evidence="6">
    <location>
        <position position="1"/>
    </location>
</feature>
<evidence type="ECO:0008006" key="8">
    <source>
        <dbReference type="Google" id="ProtNLM"/>
    </source>
</evidence>
<feature type="transmembrane region" description="Helical" evidence="5">
    <location>
        <begin position="147"/>
        <end position="169"/>
    </location>
</feature>
<keyword evidence="2 5" id="KW-0812">Transmembrane</keyword>
<dbReference type="PANTHER" id="PTHR24064">
    <property type="entry name" value="SOLUTE CARRIER FAMILY 22 MEMBER"/>
    <property type="match status" value="1"/>
</dbReference>
<dbReference type="Proteomes" id="UP001445076">
    <property type="component" value="Unassembled WGS sequence"/>
</dbReference>
<dbReference type="SUPFAM" id="SSF103473">
    <property type="entry name" value="MFS general substrate transporter"/>
    <property type="match status" value="1"/>
</dbReference>
<dbReference type="Gene3D" id="1.20.1250.20">
    <property type="entry name" value="MFS general substrate transporter like domains"/>
    <property type="match status" value="1"/>
</dbReference>
<organism evidence="6 7">
    <name type="scientific">Cherax quadricarinatus</name>
    <name type="common">Australian red claw crayfish</name>
    <dbReference type="NCBI Taxonomy" id="27406"/>
    <lineage>
        <taxon>Eukaryota</taxon>
        <taxon>Metazoa</taxon>
        <taxon>Ecdysozoa</taxon>
        <taxon>Arthropoda</taxon>
        <taxon>Crustacea</taxon>
        <taxon>Multicrustacea</taxon>
        <taxon>Malacostraca</taxon>
        <taxon>Eumalacostraca</taxon>
        <taxon>Eucarida</taxon>
        <taxon>Decapoda</taxon>
        <taxon>Pleocyemata</taxon>
        <taxon>Astacidea</taxon>
        <taxon>Parastacoidea</taxon>
        <taxon>Parastacidae</taxon>
        <taxon>Cherax</taxon>
    </lineage>
</organism>
<feature type="transmembrane region" description="Helical" evidence="5">
    <location>
        <begin position="12"/>
        <end position="32"/>
    </location>
</feature>